<sequence length="138" mass="15386">MDSVYEHAEQGKNPSNGLHSLNNSPPALLVLGSPVLAAYSVALTWQDSDQGVKVTLIMAWSGPARRSGVWDFCDILNGRWMAARFKHHEYDWPSRMHIAKALSLLENPYDLNPIVGSTKTMVGTGSFYYLTETPQTKY</sequence>
<dbReference type="HOGENOM" id="CLU_1856587_0_0_1"/>
<evidence type="ECO:0000313" key="1">
    <source>
        <dbReference type="EMBL" id="KIJ22704.1"/>
    </source>
</evidence>
<dbReference type="EMBL" id="KN838001">
    <property type="protein sequence ID" value="KIJ22704.1"/>
    <property type="molecule type" value="Genomic_DNA"/>
</dbReference>
<reference evidence="1 2" key="1">
    <citation type="submission" date="2014-06" db="EMBL/GenBank/DDBJ databases">
        <title>Evolutionary Origins and Diversification of the Mycorrhizal Mutualists.</title>
        <authorList>
            <consortium name="DOE Joint Genome Institute"/>
            <consortium name="Mycorrhizal Genomics Consortium"/>
            <person name="Kohler A."/>
            <person name="Kuo A."/>
            <person name="Nagy L.G."/>
            <person name="Floudas D."/>
            <person name="Copeland A."/>
            <person name="Barry K.W."/>
            <person name="Cichocki N."/>
            <person name="Veneault-Fourrey C."/>
            <person name="LaButti K."/>
            <person name="Lindquist E.A."/>
            <person name="Lipzen A."/>
            <person name="Lundell T."/>
            <person name="Morin E."/>
            <person name="Murat C."/>
            <person name="Riley R."/>
            <person name="Ohm R."/>
            <person name="Sun H."/>
            <person name="Tunlid A."/>
            <person name="Henrissat B."/>
            <person name="Grigoriev I.V."/>
            <person name="Hibbett D.S."/>
            <person name="Martin F."/>
        </authorList>
    </citation>
    <scope>NUCLEOTIDE SEQUENCE [LARGE SCALE GENOMIC DNA]</scope>
    <source>
        <strain evidence="1 2">SS14</strain>
    </source>
</reference>
<proteinExistence type="predicted"/>
<dbReference type="OrthoDB" id="5392263at2759"/>
<name>A0A0C9TLF1_SPHS4</name>
<gene>
    <name evidence="1" type="ORF">M422DRAFT_276833</name>
</gene>
<evidence type="ECO:0000313" key="2">
    <source>
        <dbReference type="Proteomes" id="UP000054279"/>
    </source>
</evidence>
<accession>A0A0C9TLF1</accession>
<keyword evidence="2" id="KW-1185">Reference proteome</keyword>
<organism evidence="1 2">
    <name type="scientific">Sphaerobolus stellatus (strain SS14)</name>
    <dbReference type="NCBI Taxonomy" id="990650"/>
    <lineage>
        <taxon>Eukaryota</taxon>
        <taxon>Fungi</taxon>
        <taxon>Dikarya</taxon>
        <taxon>Basidiomycota</taxon>
        <taxon>Agaricomycotina</taxon>
        <taxon>Agaricomycetes</taxon>
        <taxon>Phallomycetidae</taxon>
        <taxon>Geastrales</taxon>
        <taxon>Sphaerobolaceae</taxon>
        <taxon>Sphaerobolus</taxon>
    </lineage>
</organism>
<protein>
    <submittedName>
        <fullName evidence="1">Uncharacterized protein</fullName>
    </submittedName>
</protein>
<dbReference type="Proteomes" id="UP000054279">
    <property type="component" value="Unassembled WGS sequence"/>
</dbReference>
<dbReference type="AlphaFoldDB" id="A0A0C9TLF1"/>